<dbReference type="STRING" id="337097.BHF71_09355"/>
<proteinExistence type="inferred from homology"/>
<reference evidence="8 9" key="1">
    <citation type="submission" date="2016-09" db="EMBL/GenBank/DDBJ databases">
        <title>Draft genome sequence for the type strain of Vulcanibacillus modesticaldus BR, a strictly anaerobic, moderately thermophilic, and nitrate-reducing bacterium from deep sea-hydrothermal vents of the Mid-Atlantic Ridge.</title>
        <authorList>
            <person name="Abin C.A."/>
            <person name="Hollibaugh J.T."/>
        </authorList>
    </citation>
    <scope>NUCLEOTIDE SEQUENCE [LARGE SCALE GENOMIC DNA]</scope>
    <source>
        <strain evidence="8 9">BR</strain>
    </source>
</reference>
<keyword evidence="3" id="KW-0285">Flavoprotein</keyword>
<dbReference type="AlphaFoldDB" id="A0A1D2YU96"/>
<organism evidence="8 9">
    <name type="scientific">Vulcanibacillus modesticaldus</name>
    <dbReference type="NCBI Taxonomy" id="337097"/>
    <lineage>
        <taxon>Bacteria</taxon>
        <taxon>Bacillati</taxon>
        <taxon>Bacillota</taxon>
        <taxon>Bacilli</taxon>
        <taxon>Bacillales</taxon>
        <taxon>Bacillaceae</taxon>
        <taxon>Vulcanibacillus</taxon>
    </lineage>
</organism>
<comment type="cofactor">
    <cofactor evidence="1">
        <name>FAD</name>
        <dbReference type="ChEBI" id="CHEBI:57692"/>
    </cofactor>
</comment>
<evidence type="ECO:0000256" key="1">
    <source>
        <dbReference type="ARBA" id="ARBA00001974"/>
    </source>
</evidence>
<dbReference type="RefSeq" id="WP_069656871.1">
    <property type="nucleotide sequence ID" value="NZ_MIJF01000026.1"/>
</dbReference>
<dbReference type="InterPro" id="IPR059103">
    <property type="entry name" value="FixC-like_C"/>
</dbReference>
<dbReference type="PANTHER" id="PTHR43624">
    <property type="entry name" value="ELECTRON TRANSFER FLAVOPROTEIN-QUINONE OXIDOREDUCTASE YDIS-RELATED"/>
    <property type="match status" value="1"/>
</dbReference>
<dbReference type="Proteomes" id="UP000243739">
    <property type="component" value="Unassembled WGS sequence"/>
</dbReference>
<dbReference type="OrthoDB" id="9806565at2"/>
<evidence type="ECO:0000313" key="8">
    <source>
        <dbReference type="EMBL" id="OEF99274.1"/>
    </source>
</evidence>
<dbReference type="InterPro" id="IPR036188">
    <property type="entry name" value="FAD/NAD-bd_sf"/>
</dbReference>
<keyword evidence="4" id="KW-0274">FAD</keyword>
<dbReference type="InterPro" id="IPR002938">
    <property type="entry name" value="FAD-bd"/>
</dbReference>
<dbReference type="PANTHER" id="PTHR43624:SF2">
    <property type="entry name" value="ELECTRON TRANSFER FLAVOPROTEIN-QUINONE OXIDOREDUCTASE YDIS-RELATED"/>
    <property type="match status" value="1"/>
</dbReference>
<dbReference type="Pfam" id="PF26311">
    <property type="entry name" value="ETF-QO_FixC_C"/>
    <property type="match status" value="1"/>
</dbReference>
<evidence type="ECO:0000313" key="9">
    <source>
        <dbReference type="Proteomes" id="UP000243739"/>
    </source>
</evidence>
<evidence type="ECO:0000256" key="3">
    <source>
        <dbReference type="ARBA" id="ARBA00022630"/>
    </source>
</evidence>
<keyword evidence="9" id="KW-1185">Reference proteome</keyword>
<accession>A0A1D2YU96</accession>
<evidence type="ECO:0000256" key="4">
    <source>
        <dbReference type="ARBA" id="ARBA00022827"/>
    </source>
</evidence>
<dbReference type="Gene3D" id="3.50.50.60">
    <property type="entry name" value="FAD/NAD(P)-binding domain"/>
    <property type="match status" value="1"/>
</dbReference>
<dbReference type="InterPro" id="IPR039651">
    <property type="entry name" value="FixC-like"/>
</dbReference>
<dbReference type="GO" id="GO:0071949">
    <property type="term" value="F:FAD binding"/>
    <property type="evidence" value="ECO:0007669"/>
    <property type="project" value="InterPro"/>
</dbReference>
<evidence type="ECO:0000256" key="2">
    <source>
        <dbReference type="ARBA" id="ARBA00006796"/>
    </source>
</evidence>
<evidence type="ECO:0000256" key="5">
    <source>
        <dbReference type="ARBA" id="ARBA00023002"/>
    </source>
</evidence>
<evidence type="ECO:0000259" key="6">
    <source>
        <dbReference type="Pfam" id="PF01494"/>
    </source>
</evidence>
<gene>
    <name evidence="8" type="ORF">BHF71_09355</name>
</gene>
<dbReference type="SUPFAM" id="SSF54373">
    <property type="entry name" value="FAD-linked reductases, C-terminal domain"/>
    <property type="match status" value="1"/>
</dbReference>
<dbReference type="Pfam" id="PF01494">
    <property type="entry name" value="FAD_binding_3"/>
    <property type="match status" value="1"/>
</dbReference>
<keyword evidence="5" id="KW-0560">Oxidoreductase</keyword>
<comment type="similarity">
    <text evidence="2">Belongs to the ETF-QO/FixC family.</text>
</comment>
<dbReference type="SUPFAM" id="SSF51905">
    <property type="entry name" value="FAD/NAD(P)-binding domain"/>
    <property type="match status" value="1"/>
</dbReference>
<dbReference type="GO" id="GO:0016491">
    <property type="term" value="F:oxidoreductase activity"/>
    <property type="evidence" value="ECO:0007669"/>
    <property type="project" value="UniProtKB-KW"/>
</dbReference>
<feature type="domain" description="FAD-binding" evidence="6">
    <location>
        <begin position="5"/>
        <end position="191"/>
    </location>
</feature>
<comment type="caution">
    <text evidence="8">The sequence shown here is derived from an EMBL/GenBank/DDBJ whole genome shotgun (WGS) entry which is preliminary data.</text>
</comment>
<name>A0A1D2YU96_9BACI</name>
<feature type="domain" description="FixC-like C-terminal" evidence="7">
    <location>
        <begin position="367"/>
        <end position="430"/>
    </location>
</feature>
<evidence type="ECO:0000259" key="7">
    <source>
        <dbReference type="Pfam" id="PF26311"/>
    </source>
</evidence>
<dbReference type="PRINTS" id="PR00420">
    <property type="entry name" value="RNGMNOXGNASE"/>
</dbReference>
<sequence>MAEKFDVIIVGAGPAGSAAANVLAKAGLKVIMIERGEYPGAKNVMGGVLYRHQLQEIIPDFLDEAPLQRPIVEQRFWMLDENSAFQFGHKDLSWAKPPHNNFTVFRAQFDQWFAKKAVEQGALLVNETVVTEAIVEDGRVIGVRTDRPDGDIYADIVILADGVNSLLAKQLGFHKELKTSEVALATMQVINLPAEKIEDRFNLEPNQGATIEVFGDSTKGMVGTGFIYTNKDSISIGTGTLLSDLVKNNVRPHELLETFKQHPMVRKLIEGGEPKEYLAHLIPEGGYHSIPKLVGHGVMVVGDAAQLVNGIHREGSNLAMASGKLAAETAIMAKEVNDFSENVLDTYRIKLMESFVGQDLKKYKDATHMMAKQPQYFNEYLPLLNRAASEMFTVDGTSKWDKQKKIIGMVQERGMFKTAIDLYRMWKVMK</sequence>
<dbReference type="EMBL" id="MIJF01000026">
    <property type="protein sequence ID" value="OEF99274.1"/>
    <property type="molecule type" value="Genomic_DNA"/>
</dbReference>
<protein>
    <submittedName>
        <fullName evidence="8">Nitrogen fixation protein FixC</fullName>
    </submittedName>
</protein>